<keyword evidence="2" id="KW-0472">Membrane</keyword>
<dbReference type="InterPro" id="IPR003439">
    <property type="entry name" value="ABC_transporter-like_ATP-bd"/>
</dbReference>
<feature type="domain" description="ABC transporter" evidence="5">
    <location>
        <begin position="132"/>
        <end position="362"/>
    </location>
</feature>
<proteinExistence type="predicted"/>
<dbReference type="OrthoDB" id="9804819at2"/>
<evidence type="ECO:0000256" key="2">
    <source>
        <dbReference type="ARBA" id="ARBA00022475"/>
    </source>
</evidence>
<dbReference type="GO" id="GO:0016887">
    <property type="term" value="F:ATP hydrolysis activity"/>
    <property type="evidence" value="ECO:0007669"/>
    <property type="project" value="InterPro"/>
</dbReference>
<dbReference type="CDD" id="cd03230">
    <property type="entry name" value="ABC_DR_subfamily_A"/>
    <property type="match status" value="1"/>
</dbReference>
<protein>
    <submittedName>
        <fullName evidence="6">ABC transporter ATP-binding protein</fullName>
    </submittedName>
</protein>
<organism evidence="6 7">
    <name type="scientific">Corticibacter populi</name>
    <dbReference type="NCBI Taxonomy" id="1550736"/>
    <lineage>
        <taxon>Bacteria</taxon>
        <taxon>Pseudomonadati</taxon>
        <taxon>Pseudomonadota</taxon>
        <taxon>Betaproteobacteria</taxon>
        <taxon>Burkholderiales</taxon>
        <taxon>Comamonadaceae</taxon>
        <taxon>Corticibacter</taxon>
    </lineage>
</organism>
<accession>A0A3M6QMK9</accession>
<dbReference type="PROSITE" id="PS50893">
    <property type="entry name" value="ABC_TRANSPORTER_2"/>
    <property type="match status" value="1"/>
</dbReference>
<keyword evidence="2" id="KW-1003">Cell membrane</keyword>
<reference evidence="6 7" key="1">
    <citation type="submission" date="2018-10" db="EMBL/GenBank/DDBJ databases">
        <title>Draft genome of Cortibacter populi DSM10536.</title>
        <authorList>
            <person name="Bernier A.-M."/>
            <person name="Bernard K."/>
        </authorList>
    </citation>
    <scope>NUCLEOTIDE SEQUENCE [LARGE SCALE GENOMIC DNA]</scope>
    <source>
        <strain evidence="6 7">DSM 105136</strain>
    </source>
</reference>
<keyword evidence="4 6" id="KW-0067">ATP-binding</keyword>
<dbReference type="InterPro" id="IPR027417">
    <property type="entry name" value="P-loop_NTPase"/>
</dbReference>
<keyword evidence="7" id="KW-1185">Reference proteome</keyword>
<dbReference type="InterPro" id="IPR003593">
    <property type="entry name" value="AAA+_ATPase"/>
</dbReference>
<keyword evidence="1" id="KW-0813">Transport</keyword>
<dbReference type="SUPFAM" id="SSF52540">
    <property type="entry name" value="P-loop containing nucleoside triphosphate hydrolases"/>
    <property type="match status" value="1"/>
</dbReference>
<evidence type="ECO:0000313" key="7">
    <source>
        <dbReference type="Proteomes" id="UP000278006"/>
    </source>
</evidence>
<sequence>MGGKGCAACGRAQCDCLAHHGRQVVRARRRPRSGHRDDRAHQAVEPGCQGVAAAGCAHPASAGTQGLARGRCTIPGAIRALADASAGFARCRVAAGLATGSVTDRLCAGCAGRAAVGAFEEWTMTDTLIEFVRVNKSFKLKGRRQPAVQDLSFSVRAGEAIGFVGPNGAGKSTSMKMLMGMLRPDKGEALLMGWPAADERARQGVGYVPENPYLYDYLTPLEIVTMGLQIHGRARGREAAQRAMQWLERMGIGYAAHKRVRNLSKGMTQRTALAHALALEPRLLVLDEPMSGLDPVGRKLVADEVQLYREGGGTLFFCSHILNDVERLASRVLLIDKGQLKADQPLQGLLNKGGLVLRYHLVGQPLPGFASDGTDIWRAQIPAGQLWQTLHAIEASNGTLIDVHQGLSLEQMFVDLVAASA</sequence>
<gene>
    <name evidence="6" type="ORF">D8I35_16070</name>
</gene>
<dbReference type="Gene3D" id="3.40.50.300">
    <property type="entry name" value="P-loop containing nucleotide triphosphate hydrolases"/>
    <property type="match status" value="1"/>
</dbReference>
<comment type="caution">
    <text evidence="6">The sequence shown here is derived from an EMBL/GenBank/DDBJ whole genome shotgun (WGS) entry which is preliminary data.</text>
</comment>
<dbReference type="PANTHER" id="PTHR42939">
    <property type="entry name" value="ABC TRANSPORTER ATP-BINDING PROTEIN ALBC-RELATED"/>
    <property type="match status" value="1"/>
</dbReference>
<evidence type="ECO:0000256" key="1">
    <source>
        <dbReference type="ARBA" id="ARBA00022448"/>
    </source>
</evidence>
<evidence type="ECO:0000313" key="6">
    <source>
        <dbReference type="EMBL" id="RMX04297.1"/>
    </source>
</evidence>
<evidence type="ECO:0000256" key="3">
    <source>
        <dbReference type="ARBA" id="ARBA00022741"/>
    </source>
</evidence>
<name>A0A3M6QMK9_9BURK</name>
<evidence type="ECO:0000259" key="5">
    <source>
        <dbReference type="PROSITE" id="PS50893"/>
    </source>
</evidence>
<dbReference type="Proteomes" id="UP000278006">
    <property type="component" value="Unassembled WGS sequence"/>
</dbReference>
<dbReference type="GO" id="GO:0005524">
    <property type="term" value="F:ATP binding"/>
    <property type="evidence" value="ECO:0007669"/>
    <property type="project" value="UniProtKB-KW"/>
</dbReference>
<evidence type="ECO:0000256" key="4">
    <source>
        <dbReference type="ARBA" id="ARBA00022840"/>
    </source>
</evidence>
<dbReference type="SMART" id="SM00382">
    <property type="entry name" value="AAA"/>
    <property type="match status" value="1"/>
</dbReference>
<dbReference type="AlphaFoldDB" id="A0A3M6QMK9"/>
<dbReference type="InterPro" id="IPR051782">
    <property type="entry name" value="ABC_Transporter_VariousFunc"/>
</dbReference>
<keyword evidence="3" id="KW-0547">Nucleotide-binding</keyword>
<dbReference type="PANTHER" id="PTHR42939:SF1">
    <property type="entry name" value="ABC TRANSPORTER ATP-BINDING PROTEIN ALBC-RELATED"/>
    <property type="match status" value="1"/>
</dbReference>
<dbReference type="EMBL" id="RDQO01000005">
    <property type="protein sequence ID" value="RMX04297.1"/>
    <property type="molecule type" value="Genomic_DNA"/>
</dbReference>
<dbReference type="Pfam" id="PF00005">
    <property type="entry name" value="ABC_tran"/>
    <property type="match status" value="1"/>
</dbReference>